<gene>
    <name evidence="1" type="ORF">X777_04374</name>
</gene>
<proteinExistence type="predicted"/>
<evidence type="ECO:0000313" key="1">
    <source>
        <dbReference type="EMBL" id="EZA55413.1"/>
    </source>
</evidence>
<dbReference type="Proteomes" id="UP000053097">
    <property type="component" value="Unassembled WGS sequence"/>
</dbReference>
<protein>
    <submittedName>
        <fullName evidence="1">Uncharacterized protein</fullName>
    </submittedName>
</protein>
<dbReference type="OMA" id="FKQFGEY"/>
<keyword evidence="2" id="KW-1185">Reference proteome</keyword>
<sequence length="365" mass="41506">MEIMNITDNEHHESHAVLPVNCGILQVSCNWQVASNKQLYDAIIIVPLKHAPNHRVSYEDVVSTDTCISLQPVDPVVFNAESNMNSCTNSNMDGSNREPCMLDIKVTNCQKIARIVIVSEGSVLEIFKQSGEYETTIFTDFIDEYEGTTVFIGDTTIQPPTTEVSVKFTRTRNKDASMGIWIFGIKLFLTEAIKEAKSGAFNYDIVQTFLSNANGKPHKMADMARRVFEYYDKQETTNKEQSCQKSLESFAADLEYLAGNNKIGKRANEKDCLNYGNNYKKPNSLESQNGIVKKESENCESPNYKEDSKESNIDIRTYIDNKFYDMEKRLMKRINEMEANTNQKLDTILSKLETQLSLKYKNVSD</sequence>
<dbReference type="AlphaFoldDB" id="A0A026WHG2"/>
<organism evidence="1 2">
    <name type="scientific">Ooceraea biroi</name>
    <name type="common">Clonal raider ant</name>
    <name type="synonym">Cerapachys biroi</name>
    <dbReference type="NCBI Taxonomy" id="2015173"/>
    <lineage>
        <taxon>Eukaryota</taxon>
        <taxon>Metazoa</taxon>
        <taxon>Ecdysozoa</taxon>
        <taxon>Arthropoda</taxon>
        <taxon>Hexapoda</taxon>
        <taxon>Insecta</taxon>
        <taxon>Pterygota</taxon>
        <taxon>Neoptera</taxon>
        <taxon>Endopterygota</taxon>
        <taxon>Hymenoptera</taxon>
        <taxon>Apocrita</taxon>
        <taxon>Aculeata</taxon>
        <taxon>Formicoidea</taxon>
        <taxon>Formicidae</taxon>
        <taxon>Dorylinae</taxon>
        <taxon>Ooceraea</taxon>
    </lineage>
</organism>
<accession>A0A026WHG2</accession>
<evidence type="ECO:0000313" key="2">
    <source>
        <dbReference type="Proteomes" id="UP000053097"/>
    </source>
</evidence>
<dbReference type="EMBL" id="KK107207">
    <property type="protein sequence ID" value="EZA55413.1"/>
    <property type="molecule type" value="Genomic_DNA"/>
</dbReference>
<name>A0A026WHG2_OOCBI</name>
<dbReference type="Pfam" id="PF14958">
    <property type="entry name" value="PAAT-like"/>
    <property type="match status" value="1"/>
</dbReference>
<dbReference type="InterPro" id="IPR028043">
    <property type="entry name" value="PAAT-like"/>
</dbReference>
<dbReference type="OrthoDB" id="7880149at2759"/>
<reference evidence="1 2" key="1">
    <citation type="journal article" date="2014" name="Curr. Biol.">
        <title>The genome of the clonal raider ant Cerapachys biroi.</title>
        <authorList>
            <person name="Oxley P.R."/>
            <person name="Ji L."/>
            <person name="Fetter-Pruneda I."/>
            <person name="McKenzie S.K."/>
            <person name="Li C."/>
            <person name="Hu H."/>
            <person name="Zhang G."/>
            <person name="Kronauer D.J."/>
        </authorList>
    </citation>
    <scope>NUCLEOTIDE SEQUENCE [LARGE SCALE GENOMIC DNA]</scope>
</reference>